<keyword evidence="2" id="KW-1185">Reference proteome</keyword>
<sequence length="560" mass="60927">MKNTFKFIMAVVIAGSSLFYSCETTELELVNDPNNLTPDQADPNFLLNSVQLNYQLNAQTFNGNGGALTRIQYFGNRNYFAGLTGGTLNGAWTRTYAGMLVDVRTLEDLNADPSLDLRFQVGTGKIMLGHSLLWLVDFIGDIPFDEAFNPTDFPSPNVQDGASVYEAAKNLVSEGSATLTALNNDLTESEGDVNTAVEDLFYDEDISKWLKAANTILMKAAITTGDLTTFNAIVADDNFISSTEDDLEFKFGSNLLNPDNRHPDYANDYTPSGGNLYRSNWLMNYMSETNDPRIRYYFYRQSDCTPGAGCLPEGNGETLSCSLETPPPHYAGFTYCFLENGYWGRDHGDDDGTPPDNFLRTVTGVYPSGGLYDQAEFGSVSQGAGGGGAGIEPIILASYVDFWRAEAALVAGDADGAADFIEAGLTKSIAKVQTFGALDATNDGSTEPSDVVVGNFISDIVADFDAADMTGKWNIYAQQYWVTLYGGAAESYNFYRRQGFPTTLQPNLEADPGNFPRSFPYASSEIVANPNINQKPDQNIQVFWDTNPPSSPNGGFPASN</sequence>
<dbReference type="InterPro" id="IPR011990">
    <property type="entry name" value="TPR-like_helical_dom_sf"/>
</dbReference>
<dbReference type="RefSeq" id="WP_380033512.1">
    <property type="nucleotide sequence ID" value="NZ_JBHSHB010000012.1"/>
</dbReference>
<dbReference type="InterPro" id="IPR024302">
    <property type="entry name" value="SusD-like"/>
</dbReference>
<evidence type="ECO:0000313" key="1">
    <source>
        <dbReference type="EMBL" id="MFC4690423.1"/>
    </source>
</evidence>
<gene>
    <name evidence="1" type="ORF">ACFO5T_08280</name>
</gene>
<evidence type="ECO:0000313" key="2">
    <source>
        <dbReference type="Proteomes" id="UP001595878"/>
    </source>
</evidence>
<keyword evidence="1" id="KW-0449">Lipoprotein</keyword>
<name>A0ABV9L8V3_9FLAO</name>
<comment type="caution">
    <text evidence="1">The sequence shown here is derived from an EMBL/GenBank/DDBJ whole genome shotgun (WGS) entry which is preliminary data.</text>
</comment>
<organism evidence="1 2">
    <name type="scientific">Dokdonia genika</name>
    <dbReference type="NCBI Taxonomy" id="308113"/>
    <lineage>
        <taxon>Bacteria</taxon>
        <taxon>Pseudomonadati</taxon>
        <taxon>Bacteroidota</taxon>
        <taxon>Flavobacteriia</taxon>
        <taxon>Flavobacteriales</taxon>
        <taxon>Flavobacteriaceae</taxon>
        <taxon>Dokdonia</taxon>
    </lineage>
</organism>
<proteinExistence type="predicted"/>
<dbReference type="Gene3D" id="1.25.40.390">
    <property type="match status" value="2"/>
</dbReference>
<reference evidence="2" key="1">
    <citation type="journal article" date="2019" name="Int. J. Syst. Evol. Microbiol.">
        <title>The Global Catalogue of Microorganisms (GCM) 10K type strain sequencing project: providing services to taxonomists for standard genome sequencing and annotation.</title>
        <authorList>
            <consortium name="The Broad Institute Genomics Platform"/>
            <consortium name="The Broad Institute Genome Sequencing Center for Infectious Disease"/>
            <person name="Wu L."/>
            <person name="Ma J."/>
        </authorList>
    </citation>
    <scope>NUCLEOTIDE SEQUENCE [LARGE SCALE GENOMIC DNA]</scope>
    <source>
        <strain evidence="2">CGMCC 4.7427</strain>
    </source>
</reference>
<dbReference type="InterPro" id="IPR041662">
    <property type="entry name" value="SusD-like_2"/>
</dbReference>
<dbReference type="Pfam" id="PF12741">
    <property type="entry name" value="SusD-like"/>
    <property type="match status" value="1"/>
</dbReference>
<dbReference type="EMBL" id="JBHSHB010000012">
    <property type="protein sequence ID" value="MFC4690423.1"/>
    <property type="molecule type" value="Genomic_DNA"/>
</dbReference>
<dbReference type="SUPFAM" id="SSF48452">
    <property type="entry name" value="TPR-like"/>
    <property type="match status" value="1"/>
</dbReference>
<dbReference type="Proteomes" id="UP001595878">
    <property type="component" value="Unassembled WGS sequence"/>
</dbReference>
<dbReference type="Pfam" id="PF12771">
    <property type="entry name" value="SusD-like_2"/>
    <property type="match status" value="1"/>
</dbReference>
<accession>A0ABV9L8V3</accession>
<protein>
    <submittedName>
        <fullName evidence="1">SusD/RagB family nutrient-binding outer membrane lipoprotein</fullName>
    </submittedName>
</protein>
<dbReference type="PROSITE" id="PS51257">
    <property type="entry name" value="PROKAR_LIPOPROTEIN"/>
    <property type="match status" value="1"/>
</dbReference>